<dbReference type="RefSeq" id="WP_119549585.1">
    <property type="nucleotide sequence ID" value="NZ_QXIR01000051.1"/>
</dbReference>
<dbReference type="AlphaFoldDB" id="A0A3A1QS02"/>
<keyword evidence="2" id="KW-1185">Reference proteome</keyword>
<dbReference type="EMBL" id="QXIR01000051">
    <property type="protein sequence ID" value="RIW27806.1"/>
    <property type="molecule type" value="Genomic_DNA"/>
</dbReference>
<reference evidence="1 2" key="1">
    <citation type="submission" date="2018-09" db="EMBL/GenBank/DDBJ databases">
        <title>Bacillus saliacetes sp. nov., isolated from Thai shrimp paste (Ka-pi).</title>
        <authorList>
            <person name="Daroonpunt R."/>
            <person name="Tanasupawat S."/>
            <person name="Yiamsombut S."/>
        </authorList>
    </citation>
    <scope>NUCLEOTIDE SEQUENCE [LARGE SCALE GENOMIC DNA]</scope>
    <source>
        <strain evidence="1 2">SKP7-4</strain>
    </source>
</reference>
<gene>
    <name evidence="1" type="ORF">D3H55_22615</name>
</gene>
<comment type="caution">
    <text evidence="1">The sequence shown here is derived from an EMBL/GenBank/DDBJ whole genome shotgun (WGS) entry which is preliminary data.</text>
</comment>
<name>A0A3A1QS02_9BACI</name>
<evidence type="ECO:0000313" key="1">
    <source>
        <dbReference type="EMBL" id="RIW27806.1"/>
    </source>
</evidence>
<dbReference type="OrthoDB" id="6194521at2"/>
<accession>A0A3A1QS02</accession>
<proteinExistence type="predicted"/>
<sequence length="168" mass="19446">MVDQTLLHELKEYIDLHQEELTLPDVCESSYRLDSEQLEADFPKYSSLEEFIIENEQPSFRQELFSHIDEKGLKDPEVYKRAGMDRQHFSKIRSNPDYRIGRNPAIALSLALQLDLDEAEELLNTAGYSLSFSDPFDLVIRFCFEKKIFGLIDVNELLDSVNLKPLTG</sequence>
<organism evidence="1 2">
    <name type="scientific">Bacillus salacetis</name>
    <dbReference type="NCBI Taxonomy" id="2315464"/>
    <lineage>
        <taxon>Bacteria</taxon>
        <taxon>Bacillati</taxon>
        <taxon>Bacillota</taxon>
        <taxon>Bacilli</taxon>
        <taxon>Bacillales</taxon>
        <taxon>Bacillaceae</taxon>
        <taxon>Bacillus</taxon>
    </lineage>
</organism>
<dbReference type="Proteomes" id="UP000265801">
    <property type="component" value="Unassembled WGS sequence"/>
</dbReference>
<protein>
    <recommendedName>
        <fullName evidence="3">XRE family transcriptional regulator</fullName>
    </recommendedName>
</protein>
<evidence type="ECO:0008006" key="3">
    <source>
        <dbReference type="Google" id="ProtNLM"/>
    </source>
</evidence>
<evidence type="ECO:0000313" key="2">
    <source>
        <dbReference type="Proteomes" id="UP000265801"/>
    </source>
</evidence>